<dbReference type="SUPFAM" id="SSF53822">
    <property type="entry name" value="Periplasmic binding protein-like I"/>
    <property type="match status" value="1"/>
</dbReference>
<evidence type="ECO:0000313" key="6">
    <source>
        <dbReference type="Proteomes" id="UP000029500"/>
    </source>
</evidence>
<dbReference type="STRING" id="189425.PGRAT_12310"/>
<dbReference type="PANTHER" id="PTHR30146:SF109">
    <property type="entry name" value="HTH-TYPE TRANSCRIPTIONAL REGULATOR GALS"/>
    <property type="match status" value="1"/>
</dbReference>
<dbReference type="RefSeq" id="WP_025706718.1">
    <property type="nucleotide sequence ID" value="NZ_CP009287.1"/>
</dbReference>
<sequence>MKDSKIIDVARIANVSPATVSRVLNGSPLVTKETQNKVLKAIQELNYTPNAMGKQLRSRKTMTLGVVVLDIGISYHAEIIKGIEQKANAMNYKILICNSQNEKKKELEYLSLLQNRTVDGIILVAPMLSDGEIASFAGEGYAIGVIGRRLGHLNIPCSTTDNWKIGRDVVTHLAANGHRRIAFLNGYEEALDSIERLQGFKEGLAEAGLPFLPNLVDRGDFSEDGGYAAFRRLWEESSDFTAVFAANDEMALGVYKACSEYGIAIPDRMAVVGVDNIRITNYVSPKISSVEQPLYELGGLLADKVIDQINGDLQPGQKDFVINSRLIVKGSSQKGADSI</sequence>
<dbReference type="PROSITE" id="PS00356">
    <property type="entry name" value="HTH_LACI_1"/>
    <property type="match status" value="1"/>
</dbReference>
<dbReference type="OrthoDB" id="9784962at2"/>
<dbReference type="InterPro" id="IPR028082">
    <property type="entry name" value="Peripla_BP_I"/>
</dbReference>
<dbReference type="AlphaFoldDB" id="A0A089M4Z7"/>
<gene>
    <name evidence="5" type="ORF">PGRAT_12310</name>
</gene>
<reference evidence="5 6" key="1">
    <citation type="submission" date="2014-08" db="EMBL/GenBank/DDBJ databases">
        <title>Comparative genomics of the Paenibacillus odorifer group.</title>
        <authorList>
            <person name="den Bakker H.C."/>
            <person name="Tsai Y.-C."/>
            <person name="Martin N."/>
            <person name="Korlach J."/>
            <person name="Wiedmann M."/>
        </authorList>
    </citation>
    <scope>NUCLEOTIDE SEQUENCE [LARGE SCALE GENOMIC DNA]</scope>
    <source>
        <strain evidence="5 6">DSM 15220</strain>
    </source>
</reference>
<evidence type="ECO:0000259" key="4">
    <source>
        <dbReference type="PROSITE" id="PS50932"/>
    </source>
</evidence>
<dbReference type="Gene3D" id="1.10.260.40">
    <property type="entry name" value="lambda repressor-like DNA-binding domains"/>
    <property type="match status" value="1"/>
</dbReference>
<dbReference type="InterPro" id="IPR010982">
    <property type="entry name" value="Lambda_DNA-bd_dom_sf"/>
</dbReference>
<dbReference type="CDD" id="cd01392">
    <property type="entry name" value="HTH_LacI"/>
    <property type="match status" value="1"/>
</dbReference>
<keyword evidence="6" id="KW-1185">Reference proteome</keyword>
<keyword evidence="2" id="KW-0238">DNA-binding</keyword>
<dbReference type="Gene3D" id="3.40.50.2300">
    <property type="match status" value="2"/>
</dbReference>
<dbReference type="HOGENOM" id="CLU_037628_6_1_9"/>
<dbReference type="GO" id="GO:0003700">
    <property type="term" value="F:DNA-binding transcription factor activity"/>
    <property type="evidence" value="ECO:0007669"/>
    <property type="project" value="TreeGrafter"/>
</dbReference>
<proteinExistence type="predicted"/>
<dbReference type="SUPFAM" id="SSF47413">
    <property type="entry name" value="lambda repressor-like DNA-binding domains"/>
    <property type="match status" value="1"/>
</dbReference>
<dbReference type="PROSITE" id="PS50932">
    <property type="entry name" value="HTH_LACI_2"/>
    <property type="match status" value="1"/>
</dbReference>
<dbReference type="Pfam" id="PF00356">
    <property type="entry name" value="LacI"/>
    <property type="match status" value="1"/>
</dbReference>
<evidence type="ECO:0000256" key="3">
    <source>
        <dbReference type="ARBA" id="ARBA00023163"/>
    </source>
</evidence>
<dbReference type="Pfam" id="PF13377">
    <property type="entry name" value="Peripla_BP_3"/>
    <property type="match status" value="1"/>
</dbReference>
<dbReference type="eggNOG" id="COG1609">
    <property type="taxonomic scope" value="Bacteria"/>
</dbReference>
<dbReference type="InterPro" id="IPR000843">
    <property type="entry name" value="HTH_LacI"/>
</dbReference>
<evidence type="ECO:0000256" key="2">
    <source>
        <dbReference type="ARBA" id="ARBA00023125"/>
    </source>
</evidence>
<feature type="domain" description="HTH lacI-type" evidence="4">
    <location>
        <begin position="4"/>
        <end position="58"/>
    </location>
</feature>
<protein>
    <submittedName>
        <fullName evidence="5">LacI family transcriptional regulator</fullName>
    </submittedName>
</protein>
<accession>A0A089M4Z7</accession>
<dbReference type="KEGG" id="pgm:PGRAT_12310"/>
<dbReference type="GO" id="GO:0000976">
    <property type="term" value="F:transcription cis-regulatory region binding"/>
    <property type="evidence" value="ECO:0007669"/>
    <property type="project" value="TreeGrafter"/>
</dbReference>
<dbReference type="InterPro" id="IPR046335">
    <property type="entry name" value="LacI/GalR-like_sensor"/>
</dbReference>
<name>A0A089M4Z7_9BACL</name>
<dbReference type="PANTHER" id="PTHR30146">
    <property type="entry name" value="LACI-RELATED TRANSCRIPTIONAL REPRESSOR"/>
    <property type="match status" value="1"/>
</dbReference>
<evidence type="ECO:0000313" key="5">
    <source>
        <dbReference type="EMBL" id="AIQ68307.1"/>
    </source>
</evidence>
<evidence type="ECO:0000256" key="1">
    <source>
        <dbReference type="ARBA" id="ARBA00023015"/>
    </source>
</evidence>
<dbReference type="SMART" id="SM00354">
    <property type="entry name" value="HTH_LACI"/>
    <property type="match status" value="1"/>
</dbReference>
<keyword evidence="1" id="KW-0805">Transcription regulation</keyword>
<organism evidence="5 6">
    <name type="scientific">Paenibacillus graminis</name>
    <dbReference type="NCBI Taxonomy" id="189425"/>
    <lineage>
        <taxon>Bacteria</taxon>
        <taxon>Bacillati</taxon>
        <taxon>Bacillota</taxon>
        <taxon>Bacilli</taxon>
        <taxon>Bacillales</taxon>
        <taxon>Paenibacillaceae</taxon>
        <taxon>Paenibacillus</taxon>
    </lineage>
</organism>
<dbReference type="EMBL" id="CP009287">
    <property type="protein sequence ID" value="AIQ68307.1"/>
    <property type="molecule type" value="Genomic_DNA"/>
</dbReference>
<dbReference type="Proteomes" id="UP000029500">
    <property type="component" value="Chromosome"/>
</dbReference>
<keyword evidence="3" id="KW-0804">Transcription</keyword>
<dbReference type="CDD" id="cd06267">
    <property type="entry name" value="PBP1_LacI_sugar_binding-like"/>
    <property type="match status" value="1"/>
</dbReference>